<evidence type="ECO:0000313" key="2">
    <source>
        <dbReference type="EMBL" id="QQR28565.1"/>
    </source>
</evidence>
<dbReference type="Proteomes" id="UP000596035">
    <property type="component" value="Chromosome"/>
</dbReference>
<keyword evidence="3" id="KW-1185">Reference proteome</keyword>
<dbReference type="KEGG" id="amur:ADH66_00550"/>
<reference evidence="1" key="1">
    <citation type="journal article" date="2017" name="Genome Announc.">
        <title>High-Quality Whole-Genome Sequences of the Oligo-Mouse-Microbiota Bacterial Community.</title>
        <authorList>
            <person name="Garzetti D."/>
            <person name="Brugiroux S."/>
            <person name="Bunk B."/>
            <person name="Pukall R."/>
            <person name="McCoy K.D."/>
            <person name="Macpherson A.J."/>
            <person name="Stecher B."/>
        </authorList>
    </citation>
    <scope>NUCLEOTIDE SEQUENCE</scope>
    <source>
        <strain evidence="1">KB18</strain>
    </source>
</reference>
<evidence type="ECO:0000313" key="3">
    <source>
        <dbReference type="Proteomes" id="UP000196710"/>
    </source>
</evidence>
<accession>A0A1Z2XLH3</accession>
<reference evidence="3" key="2">
    <citation type="submission" date="2017-05" db="EMBL/GenBank/DDBJ databases">
        <title>Improved OligoMM genomes.</title>
        <authorList>
            <person name="Garzetti D."/>
        </authorList>
    </citation>
    <scope>NUCLEOTIDE SEQUENCE [LARGE SCALE GENOMIC DNA]</scope>
    <source>
        <strain evidence="3">KB18</strain>
    </source>
</reference>
<evidence type="ECO:0000313" key="1">
    <source>
        <dbReference type="EMBL" id="ASB39275.1"/>
    </source>
</evidence>
<dbReference type="RefSeq" id="WP_066537068.1">
    <property type="nucleotide sequence ID" value="NZ_CP021422.1"/>
</dbReference>
<gene>
    <name evidence="1" type="ORF">ADH66_00550</name>
    <name evidence="2" type="ORF">I5Q82_10545</name>
</gene>
<dbReference type="EMBL" id="CP021422">
    <property type="protein sequence ID" value="ASB39275.1"/>
    <property type="molecule type" value="Genomic_DNA"/>
</dbReference>
<organism evidence="2 4">
    <name type="scientific">Acutalibacter muris</name>
    <dbReference type="NCBI Taxonomy" id="1796620"/>
    <lineage>
        <taxon>Bacteria</taxon>
        <taxon>Bacillati</taxon>
        <taxon>Bacillota</taxon>
        <taxon>Clostridia</taxon>
        <taxon>Eubacteriales</taxon>
        <taxon>Acutalibacteraceae</taxon>
        <taxon>Acutalibacter</taxon>
    </lineage>
</organism>
<evidence type="ECO:0000313" key="4">
    <source>
        <dbReference type="Proteomes" id="UP000596035"/>
    </source>
</evidence>
<reference evidence="2 4" key="3">
    <citation type="submission" date="2020-11" db="EMBL/GenBank/DDBJ databases">
        <title>Closed and high quality bacterial genomes of the OMM12 community.</title>
        <authorList>
            <person name="Marbouty M."/>
            <person name="Lamy-Besnier Q."/>
            <person name="Debarbieux L."/>
            <person name="Koszul R."/>
        </authorList>
    </citation>
    <scope>NUCLEOTIDE SEQUENCE [LARGE SCALE GENOMIC DNA]</scope>
    <source>
        <strain evidence="2 4">KB18</strain>
    </source>
</reference>
<protein>
    <recommendedName>
        <fullName evidence="5">DUF5067 domain-containing protein</fullName>
    </recommendedName>
</protein>
<evidence type="ECO:0008006" key="5">
    <source>
        <dbReference type="Google" id="ProtNLM"/>
    </source>
</evidence>
<proteinExistence type="predicted"/>
<dbReference type="Proteomes" id="UP000196710">
    <property type="component" value="Chromosome"/>
</dbReference>
<dbReference type="EMBL" id="CP065321">
    <property type="protein sequence ID" value="QQR28565.1"/>
    <property type="molecule type" value="Genomic_DNA"/>
</dbReference>
<dbReference type="AlphaFoldDB" id="A0A1Z2XLH3"/>
<sequence length="194" mass="21041">MAEETKTANNQKRIILLLVLVIIVLVAAGGALAFHFLNQEQPTEDGGDAPELGYAEGTTVVRDENALQKALDDMAAKVAKGSMVLEYEADAYSVNGKDFKCYLANAPENTYDMYFDMYNGSNIDEQLFLSGLLKPGQALDKIELNTALPDGDHSAVLFFTTVEDDHKTLHSQISVTMNLHVGAQYAKSSSSASN</sequence>
<name>A0A1Z2XLH3_9FIRM</name>